<comment type="caution">
    <text evidence="2">The sequence shown here is derived from an EMBL/GenBank/DDBJ whole genome shotgun (WGS) entry which is preliminary data.</text>
</comment>
<proteinExistence type="predicted"/>
<sequence length="160" mass="17776">MGYLDKLKKNLASGLEKPKATRKGADQAGKRRANFASYLKNQKQLILSHQTPAELQGKKKGKRLRLDFWEKDGLHVFAPRYGSSLVYISGDQNQLKAETPELLGDAVETLILATREGELDEALQKASFKKRSASKLNPDTTPDDETQNKPKVGANIRVAK</sequence>
<feature type="region of interest" description="Disordered" evidence="1">
    <location>
        <begin position="123"/>
        <end position="160"/>
    </location>
</feature>
<dbReference type="EMBL" id="JBEPNW010000004">
    <property type="protein sequence ID" value="MET3869724.1"/>
    <property type="molecule type" value="Genomic_DNA"/>
</dbReference>
<gene>
    <name evidence="2" type="ORF">ABIC20_007109</name>
</gene>
<evidence type="ECO:0000313" key="3">
    <source>
        <dbReference type="Proteomes" id="UP001549119"/>
    </source>
</evidence>
<protein>
    <submittedName>
        <fullName evidence="2">Uncharacterized protein</fullName>
    </submittedName>
</protein>
<organism evidence="2 3">
    <name type="scientific">Methylobacterium radiotolerans</name>
    <dbReference type="NCBI Taxonomy" id="31998"/>
    <lineage>
        <taxon>Bacteria</taxon>
        <taxon>Pseudomonadati</taxon>
        <taxon>Pseudomonadota</taxon>
        <taxon>Alphaproteobacteria</taxon>
        <taxon>Hyphomicrobiales</taxon>
        <taxon>Methylobacteriaceae</taxon>
        <taxon>Methylobacterium</taxon>
    </lineage>
</organism>
<reference evidence="2 3" key="1">
    <citation type="submission" date="2024-06" db="EMBL/GenBank/DDBJ databases">
        <title>Genomics of switchgrass bacterial isolates.</title>
        <authorList>
            <person name="Shade A."/>
        </authorList>
    </citation>
    <scope>NUCLEOTIDE SEQUENCE [LARGE SCALE GENOMIC DNA]</scope>
    <source>
        <strain evidence="2 3">PvP084</strain>
    </source>
</reference>
<dbReference type="RefSeq" id="WP_209650979.1">
    <property type="nucleotide sequence ID" value="NZ_JBEPNV010000007.1"/>
</dbReference>
<evidence type="ECO:0000313" key="2">
    <source>
        <dbReference type="EMBL" id="MET3869724.1"/>
    </source>
</evidence>
<keyword evidence="3" id="KW-1185">Reference proteome</keyword>
<accession>A0ABV2NT60</accession>
<name>A0ABV2NT60_9HYPH</name>
<dbReference type="Proteomes" id="UP001549119">
    <property type="component" value="Unassembled WGS sequence"/>
</dbReference>
<evidence type="ECO:0000256" key="1">
    <source>
        <dbReference type="SAM" id="MobiDB-lite"/>
    </source>
</evidence>